<protein>
    <submittedName>
        <fullName evidence="5">Uncharacterized protein</fullName>
    </submittedName>
</protein>
<feature type="repeat" description="ANK" evidence="3">
    <location>
        <begin position="463"/>
        <end position="495"/>
    </location>
</feature>
<keyword evidence="6" id="KW-1185">Reference proteome</keyword>
<dbReference type="InterPro" id="IPR036770">
    <property type="entry name" value="Ankyrin_rpt-contain_sf"/>
</dbReference>
<dbReference type="InterPro" id="IPR002110">
    <property type="entry name" value="Ankyrin_rpt"/>
</dbReference>
<dbReference type="VEuPathDB" id="FungiDB:EYZ11_004882"/>
<evidence type="ECO:0000313" key="6">
    <source>
        <dbReference type="Proteomes" id="UP000308092"/>
    </source>
</evidence>
<dbReference type="RefSeq" id="XP_033430995.1">
    <property type="nucleotide sequence ID" value="XM_033565238.1"/>
</dbReference>
<dbReference type="InterPro" id="IPR050745">
    <property type="entry name" value="Multifunctional_regulatory"/>
</dbReference>
<dbReference type="OrthoDB" id="1577640at2759"/>
<evidence type="ECO:0000313" key="7">
    <source>
        <dbReference type="Proteomes" id="UP000324241"/>
    </source>
</evidence>
<dbReference type="EMBL" id="QUQM01000002">
    <property type="protein sequence ID" value="KAA8651634.1"/>
    <property type="molecule type" value="Genomic_DNA"/>
</dbReference>
<dbReference type="GeneID" id="54323227"/>
<dbReference type="AlphaFoldDB" id="A0A4S3JJX0"/>
<dbReference type="EMBL" id="SOSA01000149">
    <property type="protein sequence ID" value="THC95620.1"/>
    <property type="molecule type" value="Genomic_DNA"/>
</dbReference>
<dbReference type="PANTHER" id="PTHR24189:SF50">
    <property type="entry name" value="ANKYRIN REPEAT AND SOCS BOX PROTEIN 2"/>
    <property type="match status" value="1"/>
</dbReference>
<evidence type="ECO:0000256" key="3">
    <source>
        <dbReference type="PROSITE-ProRule" id="PRU00023"/>
    </source>
</evidence>
<organism evidence="5 6">
    <name type="scientific">Aspergillus tanneri</name>
    <dbReference type="NCBI Taxonomy" id="1220188"/>
    <lineage>
        <taxon>Eukaryota</taxon>
        <taxon>Fungi</taxon>
        <taxon>Dikarya</taxon>
        <taxon>Ascomycota</taxon>
        <taxon>Pezizomycotina</taxon>
        <taxon>Eurotiomycetes</taxon>
        <taxon>Eurotiomycetidae</taxon>
        <taxon>Eurotiales</taxon>
        <taxon>Aspergillaceae</taxon>
        <taxon>Aspergillus</taxon>
        <taxon>Aspergillus subgen. Circumdati</taxon>
    </lineage>
</organism>
<reference evidence="5 6" key="1">
    <citation type="submission" date="2019-03" db="EMBL/GenBank/DDBJ databases">
        <title>The genome sequence of a newly discovered highly antifungal drug resistant Aspergillus species, Aspergillus tanneri NIH 1004.</title>
        <authorList>
            <person name="Mounaud S."/>
            <person name="Singh I."/>
            <person name="Joardar V."/>
            <person name="Pakala S."/>
            <person name="Pakala S."/>
            <person name="Venepally P."/>
            <person name="Hoover J."/>
            <person name="Nierman W."/>
            <person name="Chung J."/>
            <person name="Losada L."/>
        </authorList>
    </citation>
    <scope>NUCLEOTIDE SEQUENCE [LARGE SCALE GENOMIC DNA]</scope>
    <source>
        <strain evidence="5 6">NIH1004</strain>
    </source>
</reference>
<dbReference type="PROSITE" id="PS50088">
    <property type="entry name" value="ANK_REPEAT"/>
    <property type="match status" value="1"/>
</dbReference>
<proteinExistence type="predicted"/>
<dbReference type="SUPFAM" id="SSF48403">
    <property type="entry name" value="Ankyrin repeat"/>
    <property type="match status" value="1"/>
</dbReference>
<sequence length="877" mass="97891">MTDPLSIAGTAIGVISFGLQVRQEITTYCRAWRGTYQEIQDVANKADGLEAPLQTLREIIKDMKVTDPDIANDLREKLGTLREGIQRVHASIEKWKPDRDPDGFADKIRAQAKRAVYPFRKDVLRDLARELDGIQVGLHTTLHVFSAQNTRLIPSLMVMQTKLLREVQEMHLELQHTSKASPPPPELLQSWCKQSEIVVPGHQSQQTKKYSYHSRLLGLTIAASFSLTRGAGGFSIAPTLTFQVPMSPNSPGFRTLYLYGFMGKSQPPAQFVDNTIELLKYLFVERVVSPSDMTVNGGSLLDAACFAFYSCSSWHANAYAEFSRLFMFLLNNGALPDTSHTRARTGLDSFVGAGALGEEEFQLLSLLIQRGGFLTIEAVFGSSLSKANVRRVLSENEEAVAIPDIAKFIIEESAEDLRNVLRSGEASANDCIGSTTPVRLAVGWSKGLQILVEAGADLNMKLNDLSPLGIAIRGGHYQSAKVLLQAGCSLSLDDICRNESVDDPDDMSSLLISELASRRKRLLKLAQAHMSPEQLLQIGVGNDSSVPDASASRMYAALVAQGARVDPSLKVSGPPCSVYHSIYMRTRTLDLLYKAGFDNVELCDSLGRTPLMIIDKRTAFAQRRARWLIRKGADPNRIAPGTSATVFHLLGTCLPSTLYPEVLQPFILNFQTYDSERKHENPLQFFDFIFQAPNRDKCVCACSPGGCTPFSVAVRRLLQNPPRYYQRGGANRFPDHLDFFISRTDRSEEVDRAVIRLMTFDALDLKHTCCRRSDSMTRDDTIVYLEEVEVDEIRDEEQLLLEDFERLCTELTAEHVELCLPIMEFLQVPWHKRILEYLSHLDPYDEEHVRETRGIGLNIEIGERVPDRVSLLVGSIG</sequence>
<evidence type="ECO:0000313" key="5">
    <source>
        <dbReference type="EMBL" id="THC95620.1"/>
    </source>
</evidence>
<evidence type="ECO:0000313" key="4">
    <source>
        <dbReference type="EMBL" id="KAA8651634.1"/>
    </source>
</evidence>
<name>A0A4S3JJX0_9EURO</name>
<accession>A0A4S3JJX0</accession>
<evidence type="ECO:0000256" key="2">
    <source>
        <dbReference type="ARBA" id="ARBA00023043"/>
    </source>
</evidence>
<evidence type="ECO:0000256" key="1">
    <source>
        <dbReference type="ARBA" id="ARBA00022737"/>
    </source>
</evidence>
<gene>
    <name evidence="4" type="ORF">ATNIH1004_000525</name>
    <name evidence="5" type="ORF">EYZ11_004882</name>
</gene>
<dbReference type="Proteomes" id="UP000308092">
    <property type="component" value="Unassembled WGS sequence"/>
</dbReference>
<comment type="caution">
    <text evidence="5">The sequence shown here is derived from an EMBL/GenBank/DDBJ whole genome shotgun (WGS) entry which is preliminary data.</text>
</comment>
<dbReference type="PANTHER" id="PTHR24189">
    <property type="entry name" value="MYOTROPHIN"/>
    <property type="match status" value="1"/>
</dbReference>
<dbReference type="Gene3D" id="1.25.40.20">
    <property type="entry name" value="Ankyrin repeat-containing domain"/>
    <property type="match status" value="1"/>
</dbReference>
<dbReference type="Proteomes" id="UP000324241">
    <property type="component" value="Unassembled WGS sequence"/>
</dbReference>
<reference evidence="4 7" key="2">
    <citation type="submission" date="2019-08" db="EMBL/GenBank/DDBJ databases">
        <title>The genome sequence of a newly discovered highly antifungal drug resistant Aspergillus species, Aspergillus tanneri NIH 1004.</title>
        <authorList>
            <person name="Mounaud S."/>
            <person name="Singh I."/>
            <person name="Joardar V."/>
            <person name="Pakala S."/>
            <person name="Pakala S."/>
            <person name="Venepally P."/>
            <person name="Chung J.K."/>
            <person name="Losada L."/>
            <person name="Nierman W.C."/>
        </authorList>
    </citation>
    <scope>NUCLEOTIDE SEQUENCE [LARGE SCALE GENOMIC DNA]</scope>
    <source>
        <strain evidence="4 7">NIH1004</strain>
    </source>
</reference>
<keyword evidence="1" id="KW-0677">Repeat</keyword>
<keyword evidence="2 3" id="KW-0040">ANK repeat</keyword>